<dbReference type="GO" id="GO:0006508">
    <property type="term" value="P:proteolysis"/>
    <property type="evidence" value="ECO:0007669"/>
    <property type="project" value="InterPro"/>
</dbReference>
<gene>
    <name evidence="3" type="ORF">BXZ70DRAFT_240399</name>
</gene>
<feature type="region of interest" description="Disordered" evidence="1">
    <location>
        <begin position="606"/>
        <end position="636"/>
    </location>
</feature>
<accession>A0A8K0XNX8</accession>
<organism evidence="3 4">
    <name type="scientific">Cristinia sonorae</name>
    <dbReference type="NCBI Taxonomy" id="1940300"/>
    <lineage>
        <taxon>Eukaryota</taxon>
        <taxon>Fungi</taxon>
        <taxon>Dikarya</taxon>
        <taxon>Basidiomycota</taxon>
        <taxon>Agaricomycotina</taxon>
        <taxon>Agaricomycetes</taxon>
        <taxon>Agaricomycetidae</taxon>
        <taxon>Agaricales</taxon>
        <taxon>Pleurotineae</taxon>
        <taxon>Stephanosporaceae</taxon>
        <taxon>Cristinia</taxon>
    </lineage>
</organism>
<dbReference type="InterPro" id="IPR001506">
    <property type="entry name" value="Peptidase_M12A"/>
</dbReference>
<feature type="domain" description="Peptidase metallopeptidase" evidence="2">
    <location>
        <begin position="42"/>
        <end position="186"/>
    </location>
</feature>
<dbReference type="InterPro" id="IPR006026">
    <property type="entry name" value="Peptidase_Metallo"/>
</dbReference>
<evidence type="ECO:0000313" key="3">
    <source>
        <dbReference type="EMBL" id="KAH8099645.1"/>
    </source>
</evidence>
<sequence>MAEVTQIPLPTCVDLAPKQVQIGAAAGKCTSNAVAYSVFAKTAILWDTSSSTTITYSFLPGPTVGTINQQSKVNKYIGEWSYYANVNFSLVDADSAPMIRITFDNQAGNWSYAGNLALNVVPTAATMNLGGVSDGTDCPVERSIIMHEFGHALGMTHEHTQDILLSSDAVKSFYLSAVGWTADYVQENILDVYNKSTLSNFLKYDSTSIMKAFIDKQMNVDNVDMVPNSELSDKDKAFMVVNYPLFKLNPNAPEWTLSHALSVLGVPDYYKHSMLLARPADVRKQYAVWLAEQLLMVPGRIPSRPYAPDCSPNDWKQCSERPSWFNKTCSDLASHLKADSEDRTSSMVAFAVMAKSNLLWDNGETITYSYLGGNATQQQKVDTVAQEWIKYANIIIKKVSSGGQIRITFNTSDGSWSYVGRETLDVGATKATMNFGWVKGTTSSVTNEEKGTILHEFGHALGLLHEHQSPARGGTLTLDQNNVYEYYQETQGWSRATVKEQIIDVYARDDVSNYSQLDLTSVMMYFMPAEMNNQRIEVKPNYVLSDLDKAYMVINYPFQTKDTKWTLSYALQVAGVTGSAKETIAQETDADLIRQKFSVWNAASRAETASGSTRGPGHSVDHDIQHDAGNPSGEWDDLDDFDISFNPKIIKEVSMDKDWCASEDPEVLGEGDDDIEEDDSDDDIGPARGVAEGENVLWPAGRTVYYWFQQGMYRPPLMSPSRKTQRDIARQAFKEWSEASLLPIREAESEADAQIKIWISDAVIGARRSHSRIGRRALLEENDPTRGGNRQTTMYLHFPPGSLAAGTDGRFRALTMCRHEVGHMMGLRHEQDCLLVGLGPTVHHALQQSTSGR</sequence>
<dbReference type="SMART" id="SM00235">
    <property type="entry name" value="ZnMc"/>
    <property type="match status" value="2"/>
</dbReference>
<evidence type="ECO:0000259" key="2">
    <source>
        <dbReference type="SMART" id="SM00235"/>
    </source>
</evidence>
<reference evidence="3" key="1">
    <citation type="journal article" date="2021" name="New Phytol.">
        <title>Evolutionary innovations through gain and loss of genes in the ectomycorrhizal Boletales.</title>
        <authorList>
            <person name="Wu G."/>
            <person name="Miyauchi S."/>
            <person name="Morin E."/>
            <person name="Kuo A."/>
            <person name="Drula E."/>
            <person name="Varga T."/>
            <person name="Kohler A."/>
            <person name="Feng B."/>
            <person name="Cao Y."/>
            <person name="Lipzen A."/>
            <person name="Daum C."/>
            <person name="Hundley H."/>
            <person name="Pangilinan J."/>
            <person name="Johnson J."/>
            <person name="Barry K."/>
            <person name="LaButti K."/>
            <person name="Ng V."/>
            <person name="Ahrendt S."/>
            <person name="Min B."/>
            <person name="Choi I.G."/>
            <person name="Park H."/>
            <person name="Plett J.M."/>
            <person name="Magnuson J."/>
            <person name="Spatafora J.W."/>
            <person name="Nagy L.G."/>
            <person name="Henrissat B."/>
            <person name="Grigoriev I.V."/>
            <person name="Yang Z.L."/>
            <person name="Xu J."/>
            <person name="Martin F.M."/>
        </authorList>
    </citation>
    <scope>NUCLEOTIDE SEQUENCE</scope>
    <source>
        <strain evidence="3">KKN 215</strain>
    </source>
</reference>
<dbReference type="PANTHER" id="PTHR10127:SF850">
    <property type="entry name" value="METALLOENDOPEPTIDASE"/>
    <property type="match status" value="1"/>
</dbReference>
<dbReference type="GO" id="GO:0004222">
    <property type="term" value="F:metalloendopeptidase activity"/>
    <property type="evidence" value="ECO:0007669"/>
    <property type="project" value="InterPro"/>
</dbReference>
<dbReference type="GO" id="GO:0008270">
    <property type="term" value="F:zinc ion binding"/>
    <property type="evidence" value="ECO:0007669"/>
    <property type="project" value="InterPro"/>
</dbReference>
<dbReference type="AlphaFoldDB" id="A0A8K0XNX8"/>
<dbReference type="EMBL" id="JAEVFJ010000019">
    <property type="protein sequence ID" value="KAH8099645.1"/>
    <property type="molecule type" value="Genomic_DNA"/>
</dbReference>
<comment type="caution">
    <text evidence="3">The sequence shown here is derived from an EMBL/GenBank/DDBJ whole genome shotgun (WGS) entry which is preliminary data.</text>
</comment>
<dbReference type="Proteomes" id="UP000813824">
    <property type="component" value="Unassembled WGS sequence"/>
</dbReference>
<evidence type="ECO:0000256" key="1">
    <source>
        <dbReference type="SAM" id="MobiDB-lite"/>
    </source>
</evidence>
<keyword evidence="4" id="KW-1185">Reference proteome</keyword>
<feature type="region of interest" description="Disordered" evidence="1">
    <location>
        <begin position="660"/>
        <end position="686"/>
    </location>
</feature>
<dbReference type="OrthoDB" id="5945790at2759"/>
<dbReference type="SUPFAM" id="SSF55486">
    <property type="entry name" value="Metalloproteases ('zincins'), catalytic domain"/>
    <property type="match status" value="3"/>
</dbReference>
<dbReference type="Gene3D" id="3.40.390.10">
    <property type="entry name" value="Collagenase (Catalytic Domain)"/>
    <property type="match status" value="3"/>
</dbReference>
<dbReference type="Pfam" id="PF01400">
    <property type="entry name" value="Astacin"/>
    <property type="match status" value="2"/>
</dbReference>
<proteinExistence type="predicted"/>
<name>A0A8K0XNX8_9AGAR</name>
<dbReference type="InterPro" id="IPR024079">
    <property type="entry name" value="MetalloPept_cat_dom_sf"/>
</dbReference>
<feature type="domain" description="Peptidase metallopeptidase" evidence="2">
    <location>
        <begin position="356"/>
        <end position="499"/>
    </location>
</feature>
<protein>
    <recommendedName>
        <fullName evidence="2">Peptidase metallopeptidase domain-containing protein</fullName>
    </recommendedName>
</protein>
<evidence type="ECO:0000313" key="4">
    <source>
        <dbReference type="Proteomes" id="UP000813824"/>
    </source>
</evidence>
<dbReference type="PANTHER" id="PTHR10127">
    <property type="entry name" value="DISCOIDIN, CUB, EGF, LAMININ , AND ZINC METALLOPROTEASE DOMAIN CONTAINING"/>
    <property type="match status" value="1"/>
</dbReference>
<feature type="compositionally biased region" description="Acidic residues" evidence="1">
    <location>
        <begin position="661"/>
        <end position="684"/>
    </location>
</feature>